<organism evidence="2 3">
    <name type="scientific">Calocera viscosa (strain TUFC12733)</name>
    <dbReference type="NCBI Taxonomy" id="1330018"/>
    <lineage>
        <taxon>Eukaryota</taxon>
        <taxon>Fungi</taxon>
        <taxon>Dikarya</taxon>
        <taxon>Basidiomycota</taxon>
        <taxon>Agaricomycotina</taxon>
        <taxon>Dacrymycetes</taxon>
        <taxon>Dacrymycetales</taxon>
        <taxon>Dacrymycetaceae</taxon>
        <taxon>Calocera</taxon>
    </lineage>
</organism>
<dbReference type="AlphaFoldDB" id="A0A167JFI7"/>
<gene>
    <name evidence="2" type="ORF">CALVIDRAFT_582933</name>
</gene>
<sequence>MAAPSTSPQSFPHAPQFIKSLLRYLEYGRETKSMGLGEQPGRTPAVNVGGAGCPSIPTVSIRSAVDPGLECGHARSIAAARGEACSGGTTSRWSGGFTYAVRGPILGECACAGIWWQERKTSLILVVRIALSADSSTNPVLTTKICVSESQLGSANQVERAASAYRSIRRQRSKLPQHPHSIHQERSSHWFLDREHGT</sequence>
<reference evidence="2 3" key="1">
    <citation type="journal article" date="2016" name="Mol. Biol. Evol.">
        <title>Comparative Genomics of Early-Diverging Mushroom-Forming Fungi Provides Insights into the Origins of Lignocellulose Decay Capabilities.</title>
        <authorList>
            <person name="Nagy L.G."/>
            <person name="Riley R."/>
            <person name="Tritt A."/>
            <person name="Adam C."/>
            <person name="Daum C."/>
            <person name="Floudas D."/>
            <person name="Sun H."/>
            <person name="Yadav J.S."/>
            <person name="Pangilinan J."/>
            <person name="Larsson K.H."/>
            <person name="Matsuura K."/>
            <person name="Barry K."/>
            <person name="Labutti K."/>
            <person name="Kuo R."/>
            <person name="Ohm R.A."/>
            <person name="Bhattacharya S.S."/>
            <person name="Shirouzu T."/>
            <person name="Yoshinaga Y."/>
            <person name="Martin F.M."/>
            <person name="Grigoriev I.V."/>
            <person name="Hibbett D.S."/>
        </authorList>
    </citation>
    <scope>NUCLEOTIDE SEQUENCE [LARGE SCALE GENOMIC DNA]</scope>
    <source>
        <strain evidence="2 3">TUFC12733</strain>
    </source>
</reference>
<feature type="region of interest" description="Disordered" evidence="1">
    <location>
        <begin position="173"/>
        <end position="198"/>
    </location>
</feature>
<evidence type="ECO:0000313" key="3">
    <source>
        <dbReference type="Proteomes" id="UP000076738"/>
    </source>
</evidence>
<evidence type="ECO:0000256" key="1">
    <source>
        <dbReference type="SAM" id="MobiDB-lite"/>
    </source>
</evidence>
<proteinExistence type="predicted"/>
<feature type="compositionally biased region" description="Basic and acidic residues" evidence="1">
    <location>
        <begin position="182"/>
        <end position="198"/>
    </location>
</feature>
<keyword evidence="3" id="KW-1185">Reference proteome</keyword>
<protein>
    <submittedName>
        <fullName evidence="2">Uncharacterized protein</fullName>
    </submittedName>
</protein>
<dbReference type="EMBL" id="KV417301">
    <property type="protein sequence ID" value="KZO93536.1"/>
    <property type="molecule type" value="Genomic_DNA"/>
</dbReference>
<accession>A0A167JFI7</accession>
<name>A0A167JFI7_CALVF</name>
<dbReference type="Proteomes" id="UP000076738">
    <property type="component" value="Unassembled WGS sequence"/>
</dbReference>
<evidence type="ECO:0000313" key="2">
    <source>
        <dbReference type="EMBL" id="KZO93536.1"/>
    </source>
</evidence>